<organism evidence="2 3">
    <name type="scientific">Enterococcus mundtii</name>
    <dbReference type="NCBI Taxonomy" id="53346"/>
    <lineage>
        <taxon>Bacteria</taxon>
        <taxon>Bacillati</taxon>
        <taxon>Bacillota</taxon>
        <taxon>Bacilli</taxon>
        <taxon>Lactobacillales</taxon>
        <taxon>Enterococcaceae</taxon>
        <taxon>Enterococcus</taxon>
    </lineage>
</organism>
<proteinExistence type="predicted"/>
<accession>A0A1V2UJS3</accession>
<evidence type="ECO:0000313" key="2">
    <source>
        <dbReference type="EMBL" id="ONN43673.1"/>
    </source>
</evidence>
<comment type="caution">
    <text evidence="2">The sequence shown here is derived from an EMBL/GenBank/DDBJ whole genome shotgun (WGS) entry which is preliminary data.</text>
</comment>
<protein>
    <submittedName>
        <fullName evidence="2">Uncharacterized protein</fullName>
    </submittedName>
</protein>
<gene>
    <name evidence="2" type="ORF">BTN92_05055</name>
</gene>
<evidence type="ECO:0000313" key="3">
    <source>
        <dbReference type="Proteomes" id="UP000189299"/>
    </source>
</evidence>
<sequence>MYITSYLNESQVFNYVYTYLMDKSTFTDVNTLSPMKRNKNSEKNITIYIEIYRNSWNKKSHKRSNNRFIGKFYLDVTLFTPFHTLSKQVIGNFSQDPLQASHKAKNSHSSDEEKKRLRH</sequence>
<feature type="region of interest" description="Disordered" evidence="1">
    <location>
        <begin position="97"/>
        <end position="119"/>
    </location>
</feature>
<dbReference type="Proteomes" id="UP000189299">
    <property type="component" value="Unassembled WGS sequence"/>
</dbReference>
<feature type="compositionally biased region" description="Basic and acidic residues" evidence="1">
    <location>
        <begin position="108"/>
        <end position="119"/>
    </location>
</feature>
<dbReference type="AlphaFoldDB" id="A0A1V2UJS3"/>
<evidence type="ECO:0000256" key="1">
    <source>
        <dbReference type="SAM" id="MobiDB-lite"/>
    </source>
</evidence>
<dbReference type="EMBL" id="MSTR01000004">
    <property type="protein sequence ID" value="ONN43673.1"/>
    <property type="molecule type" value="Genomic_DNA"/>
</dbReference>
<reference evidence="2 3" key="1">
    <citation type="submission" date="2016-12" db="EMBL/GenBank/DDBJ databases">
        <authorList>
            <person name="Song W.-J."/>
            <person name="Kurnit D.M."/>
        </authorList>
    </citation>
    <scope>NUCLEOTIDE SEQUENCE [LARGE SCALE GENOMIC DNA]</scope>
    <source>
        <strain evidence="2 3">CGB1038-1_S1</strain>
    </source>
</reference>
<name>A0A1V2UJS3_ENTMU</name>